<sequence length="302" mass="33957">MENGKTIRIYLTDGSVAGIRHAEIINWTGQAISCPRNHLSTLADWVESTRPGVYFLFGINEENGLPTVYIGETENVYERLKQHIKNEEYFWQEVIFFTNKDENLTKAHIKYLESRLVDMAKIAGRYIVINANTPTCSTLPRSDIAAMEAFIRNQLVLLGAMGHRFLEPLTDIAVKPETIKNTTKNNQDNDLFYIHTKNAKAFATAQRTDEGMVILANSKALLVDGSSLSNKNKEIRDNLIEQGQLHLNSDYYVFTKDVLSASPSQAAAVVLGYSVNGREIWVNQNNQSLKTLEEESIKNGLA</sequence>
<dbReference type="Pfam" id="PF14267">
    <property type="entry name" value="DUF4357"/>
    <property type="match status" value="1"/>
</dbReference>
<dbReference type="InParanoid" id="A0A6G9IEP9"/>
<dbReference type="EMBL" id="CP050253">
    <property type="protein sequence ID" value="QIQ22174.1"/>
    <property type="molecule type" value="Genomic_DNA"/>
</dbReference>
<evidence type="ECO:0000313" key="3">
    <source>
        <dbReference type="Proteomes" id="UP000501168"/>
    </source>
</evidence>
<evidence type="ECO:0000313" key="2">
    <source>
        <dbReference type="EMBL" id="QIQ22174.1"/>
    </source>
</evidence>
<proteinExistence type="predicted"/>
<reference evidence="2 3" key="1">
    <citation type="submission" date="2020-03" db="EMBL/GenBank/DDBJ databases">
        <title>Complete genome sequence of Orbus sp. IPMB12 (BCRC 80908).</title>
        <authorList>
            <person name="Lo W.-S."/>
            <person name="Chang T.-H."/>
            <person name="Kuo C.-H."/>
        </authorList>
    </citation>
    <scope>NUCLEOTIDE SEQUENCE [LARGE SCALE GENOMIC DNA]</scope>
    <source>
        <strain evidence="2 3">IPMB12</strain>
    </source>
</reference>
<dbReference type="KEGG" id="orb:IPMB12_11040"/>
<dbReference type="InterPro" id="IPR025579">
    <property type="entry name" value="DUF4357"/>
</dbReference>
<dbReference type="RefSeq" id="WP_166917471.1">
    <property type="nucleotide sequence ID" value="NZ_CP050253.1"/>
</dbReference>
<protein>
    <submittedName>
        <fullName evidence="2">GIY-YIG nuclease family protein</fullName>
    </submittedName>
</protein>
<evidence type="ECO:0000259" key="1">
    <source>
        <dbReference type="Pfam" id="PF14267"/>
    </source>
</evidence>
<organism evidence="2 3">
    <name type="scientific">Zophobihabitans entericus</name>
    <dbReference type="NCBI Taxonomy" id="1635327"/>
    <lineage>
        <taxon>Bacteria</taxon>
        <taxon>Pseudomonadati</taxon>
        <taxon>Pseudomonadota</taxon>
        <taxon>Gammaproteobacteria</taxon>
        <taxon>Orbales</taxon>
        <taxon>Orbaceae</taxon>
        <taxon>Zophobihabitans</taxon>
    </lineage>
</organism>
<dbReference type="CDD" id="cd10447">
    <property type="entry name" value="GIY-YIG_unchar_2"/>
    <property type="match status" value="1"/>
</dbReference>
<feature type="domain" description="DUF4357" evidence="1">
    <location>
        <begin position="236"/>
        <end position="289"/>
    </location>
</feature>
<accession>A0A6G9IEP9</accession>
<keyword evidence="3" id="KW-1185">Reference proteome</keyword>
<dbReference type="Proteomes" id="UP000501168">
    <property type="component" value="Chromosome"/>
</dbReference>
<name>A0A6G9IEP9_9GAMM</name>
<gene>
    <name evidence="2" type="ORF">IPMB12_11040</name>
</gene>
<dbReference type="AlphaFoldDB" id="A0A6G9IEP9"/>